<name>A0A423SW97_PENVA</name>
<organism evidence="2 3">
    <name type="scientific">Penaeus vannamei</name>
    <name type="common">Whiteleg shrimp</name>
    <name type="synonym">Litopenaeus vannamei</name>
    <dbReference type="NCBI Taxonomy" id="6689"/>
    <lineage>
        <taxon>Eukaryota</taxon>
        <taxon>Metazoa</taxon>
        <taxon>Ecdysozoa</taxon>
        <taxon>Arthropoda</taxon>
        <taxon>Crustacea</taxon>
        <taxon>Multicrustacea</taxon>
        <taxon>Malacostraca</taxon>
        <taxon>Eumalacostraca</taxon>
        <taxon>Eucarida</taxon>
        <taxon>Decapoda</taxon>
        <taxon>Dendrobranchiata</taxon>
        <taxon>Penaeoidea</taxon>
        <taxon>Penaeidae</taxon>
        <taxon>Penaeus</taxon>
    </lineage>
</organism>
<dbReference type="PROSITE" id="PS51819">
    <property type="entry name" value="VOC"/>
    <property type="match status" value="1"/>
</dbReference>
<reference evidence="2 3" key="2">
    <citation type="submission" date="2019-01" db="EMBL/GenBank/DDBJ databases">
        <title>The decoding of complex shrimp genome reveals the adaptation for benthos swimmer, frequently molting mechanism and breeding impact on genome.</title>
        <authorList>
            <person name="Sun Y."/>
            <person name="Gao Y."/>
            <person name="Yu Y."/>
        </authorList>
    </citation>
    <scope>NUCLEOTIDE SEQUENCE [LARGE SCALE GENOMIC DNA]</scope>
    <source>
        <tissue evidence="2">Muscle</tissue>
    </source>
</reference>
<dbReference type="SUPFAM" id="SSF54593">
    <property type="entry name" value="Glyoxalase/Bleomycin resistance protein/Dihydroxybiphenyl dioxygenase"/>
    <property type="match status" value="1"/>
</dbReference>
<accession>A0A423SW97</accession>
<dbReference type="OrthoDB" id="1545884at2759"/>
<keyword evidence="3" id="KW-1185">Reference proteome</keyword>
<dbReference type="InterPro" id="IPR037523">
    <property type="entry name" value="VOC_core"/>
</dbReference>
<dbReference type="STRING" id="6689.A0A423SW97"/>
<sequence length="143" mass="15563">PYDGKWSKTMIGYGPEDNHFVCELTYNYGVSSYENGVPVNHAKAFGRIAFAVPGGSLLGTEEKMKEAGQKIITPYVSLDTPGKATVQVVILADPDGHEICFVGDEGFRELSQVDLKADKLLNEAMEKDKSDEWFAKKGGKASA</sequence>
<evidence type="ECO:0000313" key="2">
    <source>
        <dbReference type="EMBL" id="ROT68546.1"/>
    </source>
</evidence>
<dbReference type="PANTHER" id="PTHR46466:SF1">
    <property type="entry name" value="GLYOXALASE DOMAIN-CONTAINING PROTEIN 4"/>
    <property type="match status" value="1"/>
</dbReference>
<evidence type="ECO:0000313" key="3">
    <source>
        <dbReference type="Proteomes" id="UP000283509"/>
    </source>
</evidence>
<dbReference type="InterPro" id="IPR043193">
    <property type="entry name" value="GLOD4"/>
</dbReference>
<proteinExistence type="predicted"/>
<protein>
    <submittedName>
        <fullName evidence="2">Putative glyoxalase domain-containing protein 4</fullName>
    </submittedName>
</protein>
<dbReference type="PANTHER" id="PTHR46466">
    <property type="entry name" value="GLYOXALASE DOMAIN-CONTAINING PROTEIN 4"/>
    <property type="match status" value="1"/>
</dbReference>
<gene>
    <name evidence="2" type="ORF">C7M84_013300</name>
</gene>
<dbReference type="AlphaFoldDB" id="A0A423SW97"/>
<dbReference type="Pfam" id="PF21701">
    <property type="entry name" value="GLOD4_C"/>
    <property type="match status" value="1"/>
</dbReference>
<feature type="non-terminal residue" evidence="2">
    <location>
        <position position="1"/>
    </location>
</feature>
<comment type="caution">
    <text evidence="2">The sequence shown here is derived from an EMBL/GenBank/DDBJ whole genome shotgun (WGS) entry which is preliminary data.</text>
</comment>
<dbReference type="EMBL" id="QCYY01002658">
    <property type="protein sequence ID" value="ROT68546.1"/>
    <property type="molecule type" value="Genomic_DNA"/>
</dbReference>
<reference evidence="2 3" key="1">
    <citation type="submission" date="2018-04" db="EMBL/GenBank/DDBJ databases">
        <authorList>
            <person name="Zhang X."/>
            <person name="Yuan J."/>
            <person name="Li F."/>
            <person name="Xiang J."/>
        </authorList>
    </citation>
    <scope>NUCLEOTIDE SEQUENCE [LARGE SCALE GENOMIC DNA]</scope>
    <source>
        <tissue evidence="2">Muscle</tissue>
    </source>
</reference>
<dbReference type="Gene3D" id="3.10.180.10">
    <property type="entry name" value="2,3-Dihydroxybiphenyl 1,2-Dioxygenase, domain 1"/>
    <property type="match status" value="1"/>
</dbReference>
<feature type="domain" description="VOC" evidence="1">
    <location>
        <begin position="1"/>
        <end position="104"/>
    </location>
</feature>
<dbReference type="InterPro" id="IPR029068">
    <property type="entry name" value="Glyas_Bleomycin-R_OHBP_Dase"/>
</dbReference>
<evidence type="ECO:0000259" key="1">
    <source>
        <dbReference type="PROSITE" id="PS51819"/>
    </source>
</evidence>
<dbReference type="Proteomes" id="UP000283509">
    <property type="component" value="Unassembled WGS sequence"/>
</dbReference>